<comment type="subcellular location">
    <subcellularLocation>
        <location evidence="1">Cell membrane</location>
        <topology evidence="1">Multi-pass membrane protein</topology>
    </subcellularLocation>
</comment>
<evidence type="ECO:0000256" key="3">
    <source>
        <dbReference type="ARBA" id="ARBA00022692"/>
    </source>
</evidence>
<evidence type="ECO:0000313" key="9">
    <source>
        <dbReference type="Proteomes" id="UP001183202"/>
    </source>
</evidence>
<evidence type="ECO:0000259" key="7">
    <source>
        <dbReference type="Pfam" id="PF12823"/>
    </source>
</evidence>
<protein>
    <recommendedName>
        <fullName evidence="7">DUF3817 domain-containing protein</fullName>
    </recommendedName>
</protein>
<accession>A0ABU2N338</accession>
<keyword evidence="3 6" id="KW-0812">Transmembrane</keyword>
<organism evidence="8 9">
    <name type="scientific">Pseudonocardia charpentierae</name>
    <dbReference type="NCBI Taxonomy" id="3075545"/>
    <lineage>
        <taxon>Bacteria</taxon>
        <taxon>Bacillati</taxon>
        <taxon>Actinomycetota</taxon>
        <taxon>Actinomycetes</taxon>
        <taxon>Pseudonocardiales</taxon>
        <taxon>Pseudonocardiaceae</taxon>
        <taxon>Pseudonocardia</taxon>
    </lineage>
</organism>
<sequence>MPAAESPNLRWLAVVSLVETVSLVLLLANLATVHVPQVASVLGPVHGFAYLATIATAFLLPVDTWTRLLTLVPAIGGLLALSRARRSPSDARRPEKEWRR</sequence>
<comment type="caution">
    <text evidence="8">The sequence shown here is derived from an EMBL/GenBank/DDBJ whole genome shotgun (WGS) entry which is preliminary data.</text>
</comment>
<keyword evidence="2" id="KW-1003">Cell membrane</keyword>
<feature type="transmembrane region" description="Helical" evidence="6">
    <location>
        <begin position="65"/>
        <end position="84"/>
    </location>
</feature>
<proteinExistence type="predicted"/>
<feature type="transmembrane region" description="Helical" evidence="6">
    <location>
        <begin position="12"/>
        <end position="31"/>
    </location>
</feature>
<evidence type="ECO:0000256" key="1">
    <source>
        <dbReference type="ARBA" id="ARBA00004651"/>
    </source>
</evidence>
<feature type="domain" description="DUF3817" evidence="7">
    <location>
        <begin position="9"/>
        <end position="67"/>
    </location>
</feature>
<keyword evidence="5 6" id="KW-0472">Membrane</keyword>
<evidence type="ECO:0000256" key="2">
    <source>
        <dbReference type="ARBA" id="ARBA00022475"/>
    </source>
</evidence>
<evidence type="ECO:0000256" key="4">
    <source>
        <dbReference type="ARBA" id="ARBA00022989"/>
    </source>
</evidence>
<reference evidence="9" key="1">
    <citation type="submission" date="2023-07" db="EMBL/GenBank/DDBJ databases">
        <title>30 novel species of actinomycetes from the DSMZ collection.</title>
        <authorList>
            <person name="Nouioui I."/>
        </authorList>
    </citation>
    <scope>NUCLEOTIDE SEQUENCE [LARGE SCALE GENOMIC DNA]</scope>
    <source>
        <strain evidence="9">DSM 45834</strain>
    </source>
</reference>
<evidence type="ECO:0000256" key="6">
    <source>
        <dbReference type="SAM" id="Phobius"/>
    </source>
</evidence>
<keyword evidence="4 6" id="KW-1133">Transmembrane helix</keyword>
<evidence type="ECO:0000256" key="5">
    <source>
        <dbReference type="ARBA" id="ARBA00023136"/>
    </source>
</evidence>
<dbReference type="Proteomes" id="UP001183202">
    <property type="component" value="Unassembled WGS sequence"/>
</dbReference>
<keyword evidence="9" id="KW-1185">Reference proteome</keyword>
<evidence type="ECO:0000313" key="8">
    <source>
        <dbReference type="EMBL" id="MDT0348335.1"/>
    </source>
</evidence>
<dbReference type="InterPro" id="IPR023845">
    <property type="entry name" value="DUF3817_TM"/>
</dbReference>
<name>A0ABU2N338_9PSEU</name>
<feature type="transmembrane region" description="Helical" evidence="6">
    <location>
        <begin position="38"/>
        <end position="59"/>
    </location>
</feature>
<dbReference type="EMBL" id="JAVREJ010000001">
    <property type="protein sequence ID" value="MDT0348335.1"/>
    <property type="molecule type" value="Genomic_DNA"/>
</dbReference>
<dbReference type="Pfam" id="PF12823">
    <property type="entry name" value="DUF3817"/>
    <property type="match status" value="1"/>
</dbReference>
<gene>
    <name evidence="8" type="ORF">RM445_02210</name>
</gene>
<dbReference type="RefSeq" id="WP_311554225.1">
    <property type="nucleotide sequence ID" value="NZ_JAVREJ010000001.1"/>
</dbReference>